<dbReference type="PANTHER" id="PTHR43861">
    <property type="entry name" value="TRANS-ACONITATE 2-METHYLTRANSFERASE-RELATED"/>
    <property type="match status" value="1"/>
</dbReference>
<evidence type="ECO:0000256" key="1">
    <source>
        <dbReference type="ARBA" id="ARBA00022603"/>
    </source>
</evidence>
<feature type="domain" description="Methyltransferase" evidence="3">
    <location>
        <begin position="62"/>
        <end position="152"/>
    </location>
</feature>
<dbReference type="Proteomes" id="UP000001822">
    <property type="component" value="Chromosome"/>
</dbReference>
<keyword evidence="1 4" id="KW-0489">Methyltransferase</keyword>
<sequence>MSNDKEIIKRAVERHDIDSSIFQGRYVNFTQGKYTDEFIYGRYQMFEEIDRILSSLPKGAKVLDLGCGTGHFSTYIKTLCYEVTGLDPSTKMLDYARQNFPEITFVEGYSNALPFEDNTFDLIISIEVLRYLDTKIVLESYEEIYRTLKPNGKMFITHVNTLATEGYYIFYHLKKLAHSFKGKEYHSAYFTSANKEERTLKKIGFKNISCIGRMFATVRTGYKFGKTIGKTYAKLLEKFNPKQRFEKSHFKNFTGHLIVIAEK</sequence>
<dbReference type="CDD" id="cd02440">
    <property type="entry name" value="AdoMet_MTases"/>
    <property type="match status" value="1"/>
</dbReference>
<evidence type="ECO:0000313" key="4">
    <source>
        <dbReference type="EMBL" id="ABG58499.1"/>
    </source>
</evidence>
<reference evidence="4 5" key="1">
    <citation type="journal article" date="2007" name="Appl. Environ. Microbiol.">
        <title>Genome sequence of the cellulolytic gliding bacterium Cytophaga hutchinsonii.</title>
        <authorList>
            <person name="Xie G."/>
            <person name="Bruce D.C."/>
            <person name="Challacombe J.F."/>
            <person name="Chertkov O."/>
            <person name="Detter J.C."/>
            <person name="Gilna P."/>
            <person name="Han C.S."/>
            <person name="Lucas S."/>
            <person name="Misra M."/>
            <person name="Myers G.L."/>
            <person name="Richardson P."/>
            <person name="Tapia R."/>
            <person name="Thayer N."/>
            <person name="Thompson L.S."/>
            <person name="Brettin T.S."/>
            <person name="Henrissat B."/>
            <person name="Wilson D.B."/>
            <person name="McBride M.J."/>
        </authorList>
    </citation>
    <scope>NUCLEOTIDE SEQUENCE [LARGE SCALE GENOMIC DNA]</scope>
    <source>
        <strain evidence="5">ATCC 33406 / DSM 1761 / CIP 103989 / NBRC 15051 / NCIMB 9469 / D465</strain>
    </source>
</reference>
<dbReference type="RefSeq" id="WP_011584614.1">
    <property type="nucleotide sequence ID" value="NC_008255.1"/>
</dbReference>
<organism evidence="4 5">
    <name type="scientific">Cytophaga hutchinsonii (strain ATCC 33406 / DSM 1761 / CIP 103989 / NBRC 15051 / NCIMB 9469 / D465)</name>
    <dbReference type="NCBI Taxonomy" id="269798"/>
    <lineage>
        <taxon>Bacteria</taxon>
        <taxon>Pseudomonadati</taxon>
        <taxon>Bacteroidota</taxon>
        <taxon>Cytophagia</taxon>
        <taxon>Cytophagales</taxon>
        <taxon>Cytophagaceae</taxon>
        <taxon>Cytophaga</taxon>
    </lineage>
</organism>
<dbReference type="Pfam" id="PF13649">
    <property type="entry name" value="Methyltransf_25"/>
    <property type="match status" value="1"/>
</dbReference>
<dbReference type="GO" id="GO:0008168">
    <property type="term" value="F:methyltransferase activity"/>
    <property type="evidence" value="ECO:0007669"/>
    <property type="project" value="UniProtKB-KW"/>
</dbReference>
<keyword evidence="2 4" id="KW-0808">Transferase</keyword>
<dbReference type="SUPFAM" id="SSF53335">
    <property type="entry name" value="S-adenosyl-L-methionine-dependent methyltransferases"/>
    <property type="match status" value="1"/>
</dbReference>
<evidence type="ECO:0000259" key="3">
    <source>
        <dbReference type="Pfam" id="PF13649"/>
    </source>
</evidence>
<proteinExistence type="predicted"/>
<dbReference type="KEGG" id="chu:CHU_1226"/>
<dbReference type="InterPro" id="IPR041698">
    <property type="entry name" value="Methyltransf_25"/>
</dbReference>
<evidence type="ECO:0000313" key="5">
    <source>
        <dbReference type="Proteomes" id="UP000001822"/>
    </source>
</evidence>
<dbReference type="AlphaFoldDB" id="A0A6N4SQ76"/>
<dbReference type="OrthoDB" id="1493020at2"/>
<gene>
    <name evidence="4" type="ordered locus">CHU_1226</name>
</gene>
<dbReference type="PANTHER" id="PTHR43861:SF1">
    <property type="entry name" value="TRANS-ACONITATE 2-METHYLTRANSFERASE"/>
    <property type="match status" value="1"/>
</dbReference>
<name>A0A6N4SQ76_CYTH3</name>
<evidence type="ECO:0000256" key="2">
    <source>
        <dbReference type="ARBA" id="ARBA00022679"/>
    </source>
</evidence>
<protein>
    <submittedName>
        <fullName evidence="4">Probable methyltransferase</fullName>
        <ecNumber evidence="4">2.1.1.-</ecNumber>
    </submittedName>
</protein>
<dbReference type="EMBL" id="CP000383">
    <property type="protein sequence ID" value="ABG58499.1"/>
    <property type="molecule type" value="Genomic_DNA"/>
</dbReference>
<dbReference type="EC" id="2.1.1.-" evidence="4"/>
<dbReference type="Gene3D" id="3.40.50.150">
    <property type="entry name" value="Vaccinia Virus protein VP39"/>
    <property type="match status" value="1"/>
</dbReference>
<dbReference type="GO" id="GO:0032259">
    <property type="term" value="P:methylation"/>
    <property type="evidence" value="ECO:0007669"/>
    <property type="project" value="UniProtKB-KW"/>
</dbReference>
<dbReference type="InterPro" id="IPR029063">
    <property type="entry name" value="SAM-dependent_MTases_sf"/>
</dbReference>
<accession>A0A6N4SQ76</accession>
<keyword evidence="5" id="KW-1185">Reference proteome</keyword>